<dbReference type="STRING" id="946122.A0A0C2TDM7"/>
<accession>A0A0C2TDM7</accession>
<feature type="region of interest" description="Disordered" evidence="1">
    <location>
        <begin position="1"/>
        <end position="37"/>
    </location>
</feature>
<dbReference type="HOGENOM" id="CLU_963317_0_0_1"/>
<proteinExistence type="predicted"/>
<protein>
    <recommendedName>
        <fullName evidence="4">Proteasome assembly chaperone 1</fullName>
    </recommendedName>
</protein>
<dbReference type="AlphaFoldDB" id="A0A0C2TDM7"/>
<keyword evidence="3" id="KW-1185">Reference proteome</keyword>
<sequence length="277" mass="30276">MDFDPLADNAPPRYAIESDDEEDEYNPLNPSRSNSSDGLLAVNFQGNVPKKRSLIVATGDAGKYWAQGARLGEQTGSVHANNVEVGLVFSPTWTSAIIIISEALTRLPIWAQHTYALGIIKHFEPTRLALLDAYSTPTYASFRPIPAHEAPIRYLATTPLIASTIQAEAEPFGLPNLVQSTSASFMSIITSSDPTQGVLVLLPSPRVPPSAPEKILPGRLSSQSDHWPTTLLLKTHQLLSVAVGEESYPEWALEERKEQFQTFHRNSEASDVGGLYI</sequence>
<evidence type="ECO:0008006" key="4">
    <source>
        <dbReference type="Google" id="ProtNLM"/>
    </source>
</evidence>
<dbReference type="OrthoDB" id="2546621at2759"/>
<evidence type="ECO:0000313" key="3">
    <source>
        <dbReference type="Proteomes" id="UP000054549"/>
    </source>
</evidence>
<evidence type="ECO:0000313" key="2">
    <source>
        <dbReference type="EMBL" id="KIL64929.1"/>
    </source>
</evidence>
<name>A0A0C2TDM7_AMAMK</name>
<dbReference type="Proteomes" id="UP000054549">
    <property type="component" value="Unassembled WGS sequence"/>
</dbReference>
<organism evidence="2 3">
    <name type="scientific">Amanita muscaria (strain Koide BX008)</name>
    <dbReference type="NCBI Taxonomy" id="946122"/>
    <lineage>
        <taxon>Eukaryota</taxon>
        <taxon>Fungi</taxon>
        <taxon>Dikarya</taxon>
        <taxon>Basidiomycota</taxon>
        <taxon>Agaricomycotina</taxon>
        <taxon>Agaricomycetes</taxon>
        <taxon>Agaricomycetidae</taxon>
        <taxon>Agaricales</taxon>
        <taxon>Pluteineae</taxon>
        <taxon>Amanitaceae</taxon>
        <taxon>Amanita</taxon>
    </lineage>
</organism>
<reference evidence="2 3" key="1">
    <citation type="submission" date="2014-04" db="EMBL/GenBank/DDBJ databases">
        <title>Evolutionary Origins and Diversification of the Mycorrhizal Mutualists.</title>
        <authorList>
            <consortium name="DOE Joint Genome Institute"/>
            <consortium name="Mycorrhizal Genomics Consortium"/>
            <person name="Kohler A."/>
            <person name="Kuo A."/>
            <person name="Nagy L.G."/>
            <person name="Floudas D."/>
            <person name="Copeland A."/>
            <person name="Barry K.W."/>
            <person name="Cichocki N."/>
            <person name="Veneault-Fourrey C."/>
            <person name="LaButti K."/>
            <person name="Lindquist E.A."/>
            <person name="Lipzen A."/>
            <person name="Lundell T."/>
            <person name="Morin E."/>
            <person name="Murat C."/>
            <person name="Riley R."/>
            <person name="Ohm R."/>
            <person name="Sun H."/>
            <person name="Tunlid A."/>
            <person name="Henrissat B."/>
            <person name="Grigoriev I.V."/>
            <person name="Hibbett D.S."/>
            <person name="Martin F."/>
        </authorList>
    </citation>
    <scope>NUCLEOTIDE SEQUENCE [LARGE SCALE GENOMIC DNA]</scope>
    <source>
        <strain evidence="2 3">Koide BX008</strain>
    </source>
</reference>
<evidence type="ECO:0000256" key="1">
    <source>
        <dbReference type="SAM" id="MobiDB-lite"/>
    </source>
</evidence>
<gene>
    <name evidence="2" type="ORF">M378DRAFT_162490</name>
</gene>
<feature type="compositionally biased region" description="Polar residues" evidence="1">
    <location>
        <begin position="28"/>
        <end position="37"/>
    </location>
</feature>
<dbReference type="InParanoid" id="A0A0C2TDM7"/>
<dbReference type="EMBL" id="KN818245">
    <property type="protein sequence ID" value="KIL64929.1"/>
    <property type="molecule type" value="Genomic_DNA"/>
</dbReference>